<comment type="caution">
    <text evidence="2">The sequence shown here is derived from an EMBL/GenBank/DDBJ whole genome shotgun (WGS) entry which is preliminary data.</text>
</comment>
<evidence type="ECO:0000256" key="1">
    <source>
        <dbReference type="SAM" id="MobiDB-lite"/>
    </source>
</evidence>
<feature type="region of interest" description="Disordered" evidence="1">
    <location>
        <begin position="82"/>
        <end position="108"/>
    </location>
</feature>
<name>A0A210R1F6_MIZYE</name>
<keyword evidence="3" id="KW-1185">Reference proteome</keyword>
<dbReference type="EMBL" id="NEDP02000871">
    <property type="protein sequence ID" value="OWF54832.1"/>
    <property type="molecule type" value="Genomic_DNA"/>
</dbReference>
<organism evidence="2 3">
    <name type="scientific">Mizuhopecten yessoensis</name>
    <name type="common">Japanese scallop</name>
    <name type="synonym">Patinopecten yessoensis</name>
    <dbReference type="NCBI Taxonomy" id="6573"/>
    <lineage>
        <taxon>Eukaryota</taxon>
        <taxon>Metazoa</taxon>
        <taxon>Spiralia</taxon>
        <taxon>Lophotrochozoa</taxon>
        <taxon>Mollusca</taxon>
        <taxon>Bivalvia</taxon>
        <taxon>Autobranchia</taxon>
        <taxon>Pteriomorphia</taxon>
        <taxon>Pectinida</taxon>
        <taxon>Pectinoidea</taxon>
        <taxon>Pectinidae</taxon>
        <taxon>Mizuhopecten</taxon>
    </lineage>
</organism>
<accession>A0A210R1F6</accession>
<dbReference type="AlphaFoldDB" id="A0A210R1F6"/>
<proteinExistence type="predicted"/>
<dbReference type="Proteomes" id="UP000242188">
    <property type="component" value="Unassembled WGS sequence"/>
</dbReference>
<protein>
    <submittedName>
        <fullName evidence="2">Uncharacterized protein</fullName>
    </submittedName>
</protein>
<gene>
    <name evidence="2" type="ORF">KP79_PYT20818</name>
</gene>
<feature type="compositionally biased region" description="Pro residues" evidence="1">
    <location>
        <begin position="98"/>
        <end position="108"/>
    </location>
</feature>
<evidence type="ECO:0000313" key="3">
    <source>
        <dbReference type="Proteomes" id="UP000242188"/>
    </source>
</evidence>
<feature type="compositionally biased region" description="Low complexity" evidence="1">
    <location>
        <begin position="87"/>
        <end position="97"/>
    </location>
</feature>
<reference evidence="2 3" key="1">
    <citation type="journal article" date="2017" name="Nat. Ecol. Evol.">
        <title>Scallop genome provides insights into evolution of bilaterian karyotype and development.</title>
        <authorList>
            <person name="Wang S."/>
            <person name="Zhang J."/>
            <person name="Jiao W."/>
            <person name="Li J."/>
            <person name="Xun X."/>
            <person name="Sun Y."/>
            <person name="Guo X."/>
            <person name="Huan P."/>
            <person name="Dong B."/>
            <person name="Zhang L."/>
            <person name="Hu X."/>
            <person name="Sun X."/>
            <person name="Wang J."/>
            <person name="Zhao C."/>
            <person name="Wang Y."/>
            <person name="Wang D."/>
            <person name="Huang X."/>
            <person name="Wang R."/>
            <person name="Lv J."/>
            <person name="Li Y."/>
            <person name="Zhang Z."/>
            <person name="Liu B."/>
            <person name="Lu W."/>
            <person name="Hui Y."/>
            <person name="Liang J."/>
            <person name="Zhou Z."/>
            <person name="Hou R."/>
            <person name="Li X."/>
            <person name="Liu Y."/>
            <person name="Li H."/>
            <person name="Ning X."/>
            <person name="Lin Y."/>
            <person name="Zhao L."/>
            <person name="Xing Q."/>
            <person name="Dou J."/>
            <person name="Li Y."/>
            <person name="Mao J."/>
            <person name="Guo H."/>
            <person name="Dou H."/>
            <person name="Li T."/>
            <person name="Mu C."/>
            <person name="Jiang W."/>
            <person name="Fu Q."/>
            <person name="Fu X."/>
            <person name="Miao Y."/>
            <person name="Liu J."/>
            <person name="Yu Q."/>
            <person name="Li R."/>
            <person name="Liao H."/>
            <person name="Li X."/>
            <person name="Kong Y."/>
            <person name="Jiang Z."/>
            <person name="Chourrout D."/>
            <person name="Li R."/>
            <person name="Bao Z."/>
        </authorList>
    </citation>
    <scope>NUCLEOTIDE SEQUENCE [LARGE SCALE GENOMIC DNA]</scope>
    <source>
        <strain evidence="2 3">PY_sf001</strain>
    </source>
</reference>
<sequence>METKLGTSKGEEILETSFPLDNYLTNVACTQKPRIDLLTKQKGLETGSSDFDGFDLPDPFVEYSHVATSTSTNVFTMGNVTTPASQVPVTPTTTMPVVTPPVRPITTI</sequence>
<evidence type="ECO:0000313" key="2">
    <source>
        <dbReference type="EMBL" id="OWF54832.1"/>
    </source>
</evidence>
<dbReference type="OrthoDB" id="6101856at2759"/>